<dbReference type="FunFam" id="3.80.20.20:FF:000004">
    <property type="entry name" value="Receptor protein-tyrosine kinase"/>
    <property type="match status" value="1"/>
</dbReference>
<evidence type="ECO:0000256" key="17">
    <source>
        <dbReference type="ARBA" id="ARBA00023180"/>
    </source>
</evidence>
<evidence type="ECO:0000256" key="1">
    <source>
        <dbReference type="ARBA" id="ARBA00004191"/>
    </source>
</evidence>
<dbReference type="Pfam" id="PF01030">
    <property type="entry name" value="Recep_L_domain"/>
    <property type="match status" value="2"/>
</dbReference>
<feature type="domain" description="Receptor L-domain" evidence="20">
    <location>
        <begin position="32"/>
        <end position="143"/>
    </location>
</feature>
<dbReference type="PANTHER" id="PTHR31018">
    <property type="entry name" value="SPORULATION-SPECIFIC PROTEIN-RELATED"/>
    <property type="match status" value="1"/>
</dbReference>
<dbReference type="InterPro" id="IPR000494">
    <property type="entry name" value="Rcpt_L-dom"/>
</dbReference>
<evidence type="ECO:0000259" key="20">
    <source>
        <dbReference type="Pfam" id="PF01030"/>
    </source>
</evidence>
<organism evidence="21 22">
    <name type="scientific">Callipepla squamata</name>
    <name type="common">Scaled quail</name>
    <dbReference type="NCBI Taxonomy" id="9009"/>
    <lineage>
        <taxon>Eukaryota</taxon>
        <taxon>Metazoa</taxon>
        <taxon>Chordata</taxon>
        <taxon>Craniata</taxon>
        <taxon>Vertebrata</taxon>
        <taxon>Euteleostomi</taxon>
        <taxon>Archelosauria</taxon>
        <taxon>Archosauria</taxon>
        <taxon>Dinosauria</taxon>
        <taxon>Saurischia</taxon>
        <taxon>Theropoda</taxon>
        <taxon>Coelurosauria</taxon>
        <taxon>Aves</taxon>
        <taxon>Neognathae</taxon>
        <taxon>Galloanserae</taxon>
        <taxon>Galliformes</taxon>
        <taxon>Odontophoridae</taxon>
        <taxon>Callipepla</taxon>
    </lineage>
</organism>
<dbReference type="AlphaFoldDB" id="A0A226MDD3"/>
<evidence type="ECO:0000256" key="9">
    <source>
        <dbReference type="ARBA" id="ARBA00022729"/>
    </source>
</evidence>
<keyword evidence="8" id="KW-0812">Transmembrane</keyword>
<dbReference type="SUPFAM" id="SSF57184">
    <property type="entry name" value="Growth factor receptor domain"/>
    <property type="match status" value="1"/>
</dbReference>
<reference evidence="21 22" key="1">
    <citation type="submission" date="2016-07" db="EMBL/GenBank/DDBJ databases">
        <title>Disparate Historic Effective Population Sizes Predicted by Modern Levels of Genome Diversity for the Scaled Quail (Callipepla squamata) and the Northern Bobwhite (Colinus virginianus): Inferences from First and Second Generation Draft Genome Assemblies for Sympatric New World Quail.</title>
        <authorList>
            <person name="Oldeschulte D.L."/>
            <person name="Halley Y.A."/>
            <person name="Bhattarai E.K."/>
            <person name="Brashear W.A."/>
            <person name="Hill J."/>
            <person name="Metz R.P."/>
            <person name="Johnson C.D."/>
            <person name="Rollins D."/>
            <person name="Peterson M.J."/>
            <person name="Bickhart D.M."/>
            <person name="Decker J.E."/>
            <person name="Seabury C.M."/>
        </authorList>
    </citation>
    <scope>NUCLEOTIDE SEQUENCE [LARGE SCALE GENOMIC DNA]</scope>
    <source>
        <strain evidence="21 22">Texas</strain>
        <tissue evidence="21">Leg muscle</tissue>
    </source>
</reference>
<evidence type="ECO:0000256" key="14">
    <source>
        <dbReference type="ARBA" id="ARBA00023136"/>
    </source>
</evidence>
<keyword evidence="15" id="KW-0829">Tyrosine-protein kinase</keyword>
<evidence type="ECO:0000256" key="16">
    <source>
        <dbReference type="ARBA" id="ARBA00023170"/>
    </source>
</evidence>
<evidence type="ECO:0000256" key="8">
    <source>
        <dbReference type="ARBA" id="ARBA00022692"/>
    </source>
</evidence>
<evidence type="ECO:0000256" key="7">
    <source>
        <dbReference type="ARBA" id="ARBA00022679"/>
    </source>
</evidence>
<protein>
    <recommendedName>
        <fullName evidence="3">receptor protein-tyrosine kinase</fullName>
        <ecNumber evidence="3">2.7.10.1</ecNumber>
    </recommendedName>
</protein>
<dbReference type="PANTHER" id="PTHR31018:SF3">
    <property type="entry name" value="RECEPTOR PROTEIN-TYROSINE KINASE"/>
    <property type="match status" value="1"/>
</dbReference>
<evidence type="ECO:0000256" key="5">
    <source>
        <dbReference type="ARBA" id="ARBA00022525"/>
    </source>
</evidence>
<comment type="subcellular location">
    <subcellularLocation>
        <location evidence="2">Membrane</location>
        <topology evidence="2">Single-pass type I membrane protein</topology>
    </subcellularLocation>
    <subcellularLocation>
        <location evidence="1">Secreted</location>
        <location evidence="1">Cell wall</location>
    </subcellularLocation>
</comment>
<feature type="domain" description="Furin-like cysteine-rich" evidence="19">
    <location>
        <begin position="148"/>
        <end position="240"/>
    </location>
</feature>
<dbReference type="GO" id="GO:0005524">
    <property type="term" value="F:ATP binding"/>
    <property type="evidence" value="ECO:0007669"/>
    <property type="project" value="UniProtKB-KW"/>
</dbReference>
<evidence type="ECO:0000256" key="4">
    <source>
        <dbReference type="ARBA" id="ARBA00022512"/>
    </source>
</evidence>
<evidence type="ECO:0000256" key="11">
    <source>
        <dbReference type="ARBA" id="ARBA00022777"/>
    </source>
</evidence>
<dbReference type="GO" id="GO:0016020">
    <property type="term" value="C:membrane"/>
    <property type="evidence" value="ECO:0007669"/>
    <property type="project" value="UniProtKB-SubCell"/>
</dbReference>
<dbReference type="EC" id="2.7.10.1" evidence="3"/>
<accession>A0A226MDD3</accession>
<dbReference type="Proteomes" id="UP000198323">
    <property type="component" value="Unassembled WGS sequence"/>
</dbReference>
<comment type="caution">
    <text evidence="21">The sequence shown here is derived from an EMBL/GenBank/DDBJ whole genome shotgun (WGS) entry which is preliminary data.</text>
</comment>
<evidence type="ECO:0000256" key="3">
    <source>
        <dbReference type="ARBA" id="ARBA00011902"/>
    </source>
</evidence>
<evidence type="ECO:0000313" key="22">
    <source>
        <dbReference type="Proteomes" id="UP000198323"/>
    </source>
</evidence>
<evidence type="ECO:0000256" key="15">
    <source>
        <dbReference type="ARBA" id="ARBA00023137"/>
    </source>
</evidence>
<evidence type="ECO:0000256" key="2">
    <source>
        <dbReference type="ARBA" id="ARBA00004479"/>
    </source>
</evidence>
<dbReference type="GO" id="GO:0007169">
    <property type="term" value="P:cell surface receptor protein tyrosine kinase signaling pathway"/>
    <property type="evidence" value="ECO:0007669"/>
    <property type="project" value="UniProtKB-ARBA"/>
</dbReference>
<evidence type="ECO:0000259" key="19">
    <source>
        <dbReference type="Pfam" id="PF00757"/>
    </source>
</evidence>
<evidence type="ECO:0000256" key="6">
    <source>
        <dbReference type="ARBA" id="ARBA00022553"/>
    </source>
</evidence>
<dbReference type="InterPro" id="IPR051648">
    <property type="entry name" value="CWI-Assembly_Regulator"/>
</dbReference>
<dbReference type="Pfam" id="PF00757">
    <property type="entry name" value="Furin-like"/>
    <property type="match status" value="1"/>
</dbReference>
<keyword evidence="16" id="KW-0675">Receptor</keyword>
<dbReference type="Gene3D" id="2.10.220.10">
    <property type="entry name" value="Hormone Receptor, Insulin-like Growth Factor Receptor 1, Chain A, domain 2"/>
    <property type="match status" value="1"/>
</dbReference>
<dbReference type="FunFam" id="2.10.220.10:FF:000001">
    <property type="entry name" value="Receptor protein-tyrosine kinase"/>
    <property type="match status" value="1"/>
</dbReference>
<keyword evidence="12" id="KW-0067">ATP-binding</keyword>
<sequence length="401" mass="45277">AVPAVCAGTLNGLSVTGDAQHQYRTLHKMYNNCEIVMGNLEIVLIDQAQDLSFLQTIREVTGYILIAMNVFSTLPLRNLRVIRGTQFYEEKYALFVLLNYNPNATHALRQLGLNRLTEILAGGVYIEKNEQLCHVDTVEWKDIMRDTRLEPVACRHFNDSGACVPLCPQPLIYNKLTFQLEPNPDTKYQYGSVCVRSCPHNFVVDQSSCVRACPSNKMEVEKNGLKMCEPCAGLCPKACEGTGAGSHYQTVDSSNIDSFVNCTKILGNLDFLITGLEGDPWRNISALDPEKLNVFRTVREITGYLNIQSWPKHMHNFSVFSNLETIGGRSLYNRGFSLLIMKNDNVTSLGLRSLREVSAGRVYITENRRLCYLHTVQWAALSRRRADLDIRNNKPRGKCRE</sequence>
<keyword evidence="11" id="KW-0418">Kinase</keyword>
<evidence type="ECO:0000256" key="13">
    <source>
        <dbReference type="ARBA" id="ARBA00022989"/>
    </source>
</evidence>
<dbReference type="InterPro" id="IPR036941">
    <property type="entry name" value="Rcpt_L-dom_sf"/>
</dbReference>
<evidence type="ECO:0000256" key="12">
    <source>
        <dbReference type="ARBA" id="ARBA00022840"/>
    </source>
</evidence>
<keyword evidence="22" id="KW-1185">Reference proteome</keyword>
<keyword evidence="7" id="KW-0808">Transferase</keyword>
<keyword evidence="14" id="KW-0472">Membrane</keyword>
<keyword evidence="4" id="KW-0134">Cell wall</keyword>
<dbReference type="InterPro" id="IPR006211">
    <property type="entry name" value="Furin-like_Cys-rich_dom"/>
</dbReference>
<evidence type="ECO:0000256" key="10">
    <source>
        <dbReference type="ARBA" id="ARBA00022741"/>
    </source>
</evidence>
<keyword evidence="10" id="KW-0547">Nucleotide-binding</keyword>
<keyword evidence="5" id="KW-0964">Secreted</keyword>
<dbReference type="GO" id="GO:0004714">
    <property type="term" value="F:transmembrane receptor protein tyrosine kinase activity"/>
    <property type="evidence" value="ECO:0007669"/>
    <property type="project" value="UniProtKB-EC"/>
</dbReference>
<keyword evidence="6" id="KW-0597">Phosphoprotein</keyword>
<gene>
    <name evidence="21" type="ORF">ASZ78_013617</name>
</gene>
<dbReference type="SUPFAM" id="SSF52058">
    <property type="entry name" value="L domain-like"/>
    <property type="match status" value="2"/>
</dbReference>
<dbReference type="EMBL" id="MCFN01001318">
    <property type="protein sequence ID" value="OXB53261.1"/>
    <property type="molecule type" value="Genomic_DNA"/>
</dbReference>
<feature type="domain" description="Receptor L-domain" evidence="20">
    <location>
        <begin position="261"/>
        <end position="380"/>
    </location>
</feature>
<dbReference type="Gene3D" id="3.80.20.20">
    <property type="entry name" value="Receptor L-domain"/>
    <property type="match status" value="2"/>
</dbReference>
<evidence type="ECO:0000256" key="18">
    <source>
        <dbReference type="ARBA" id="ARBA00051243"/>
    </source>
</evidence>
<proteinExistence type="predicted"/>
<name>A0A226MDD3_CALSU</name>
<dbReference type="InterPro" id="IPR009030">
    <property type="entry name" value="Growth_fac_rcpt_cys_sf"/>
</dbReference>
<evidence type="ECO:0000313" key="21">
    <source>
        <dbReference type="EMBL" id="OXB53261.1"/>
    </source>
</evidence>
<keyword evidence="9" id="KW-0732">Signal</keyword>
<comment type="catalytic activity">
    <reaction evidence="18">
        <text>L-tyrosyl-[protein] + ATP = O-phospho-L-tyrosyl-[protein] + ADP + H(+)</text>
        <dbReference type="Rhea" id="RHEA:10596"/>
        <dbReference type="Rhea" id="RHEA-COMP:10136"/>
        <dbReference type="Rhea" id="RHEA-COMP:20101"/>
        <dbReference type="ChEBI" id="CHEBI:15378"/>
        <dbReference type="ChEBI" id="CHEBI:30616"/>
        <dbReference type="ChEBI" id="CHEBI:46858"/>
        <dbReference type="ChEBI" id="CHEBI:61978"/>
        <dbReference type="ChEBI" id="CHEBI:456216"/>
        <dbReference type="EC" id="2.7.10.1"/>
    </reaction>
</comment>
<feature type="non-terminal residue" evidence="21">
    <location>
        <position position="1"/>
    </location>
</feature>
<keyword evidence="13" id="KW-1133">Transmembrane helix</keyword>
<dbReference type="OrthoDB" id="6219513at2759"/>
<keyword evidence="17" id="KW-0325">Glycoprotein</keyword>
<dbReference type="STRING" id="9009.A0A226MDD3"/>